<dbReference type="PANTHER" id="PTHR43053:SF3">
    <property type="entry name" value="ALPHA-GALACTOSIDASE C-RELATED"/>
    <property type="match status" value="1"/>
</dbReference>
<proteinExistence type="predicted"/>
<dbReference type="Gene3D" id="2.70.98.60">
    <property type="entry name" value="alpha-galactosidase from lactobacil brevis"/>
    <property type="match status" value="1"/>
</dbReference>
<comment type="catalytic activity">
    <reaction evidence="1">
        <text>Hydrolysis of terminal, non-reducing alpha-D-galactose residues in alpha-D-galactosides, including galactose oligosaccharides, galactomannans and galactolipids.</text>
        <dbReference type="EC" id="3.2.1.22"/>
    </reaction>
</comment>
<dbReference type="PRINTS" id="PR00743">
    <property type="entry name" value="GLHYDRLASE36"/>
</dbReference>
<dbReference type="AlphaFoldDB" id="A0AAD3D7B1"/>
<dbReference type="InterPro" id="IPR017853">
    <property type="entry name" value="GH"/>
</dbReference>
<dbReference type="Gene3D" id="2.60.40.1180">
    <property type="entry name" value="Golgi alpha-mannosidase II"/>
    <property type="match status" value="1"/>
</dbReference>
<feature type="active site" description="Nucleophile" evidence="5">
    <location>
        <position position="502"/>
    </location>
</feature>
<dbReference type="InterPro" id="IPR038417">
    <property type="entry name" value="Alpga-gal_N_sf"/>
</dbReference>
<feature type="binding site" evidence="6">
    <location>
        <begin position="500"/>
        <end position="504"/>
    </location>
    <ligand>
        <name>substrate</name>
    </ligand>
</feature>
<accession>A0AAD3D7B1</accession>
<dbReference type="PANTHER" id="PTHR43053">
    <property type="entry name" value="GLYCOSIDASE FAMILY 31"/>
    <property type="match status" value="1"/>
</dbReference>
<dbReference type="SUPFAM" id="SSF51445">
    <property type="entry name" value="(Trans)glycosidases"/>
    <property type="match status" value="1"/>
</dbReference>
<feature type="binding site" evidence="6">
    <location>
        <position position="550"/>
    </location>
    <ligand>
        <name>substrate</name>
    </ligand>
</feature>
<dbReference type="FunFam" id="3.20.20.70:FF:000118">
    <property type="entry name" value="Alpha-galactosidase"/>
    <property type="match status" value="1"/>
</dbReference>
<feature type="active site" description="Proton donor" evidence="5">
    <location>
        <position position="572"/>
    </location>
</feature>
<dbReference type="Proteomes" id="UP001054902">
    <property type="component" value="Unassembled WGS sequence"/>
</dbReference>
<evidence type="ECO:0000256" key="6">
    <source>
        <dbReference type="PIRSR" id="PIRSR005536-2"/>
    </source>
</evidence>
<dbReference type="Pfam" id="PF16875">
    <property type="entry name" value="Glyco_hydro_36N"/>
    <property type="match status" value="1"/>
</dbReference>
<feature type="binding site" evidence="6">
    <location>
        <position position="572"/>
    </location>
    <ligand>
        <name>substrate</name>
    </ligand>
</feature>
<evidence type="ECO:0000256" key="4">
    <source>
        <dbReference type="ARBA" id="ARBA00023295"/>
    </source>
</evidence>
<keyword evidence="4" id="KW-0326">Glycosidase</keyword>
<comment type="caution">
    <text evidence="9">The sequence shown here is derived from an EMBL/GenBank/DDBJ whole genome shotgun (WGS) entry which is preliminary data.</text>
</comment>
<evidence type="ECO:0000259" key="7">
    <source>
        <dbReference type="Pfam" id="PF16874"/>
    </source>
</evidence>
<sequence>MSVNPFECLHELEEKEPFQLQIQSGEEDLYAVKQNNLILLGNKEIQYVLQIHEETGKVTLLHFGEKVSTLNPRPGYQDESMGGDEYSSIYSDYPIYGDGDDREPALKLCSSETGIRTFDFCYQGYEIVGGKKGLLKSGLPCTYIEHENEARTMIVKLRDENIGLDLHLHYTIFRDFNAIARHTEIMNNGNQTIIIERLSSWSIDFPPSSYENGYSFLQLQGAWAKECQEIWIKVDQGKYVIADAEGSRVLRANPFVALANGPISEDSGEVFGFSHIYSGSFQSVVQVNQWGLLRLNMGMHPDLFQWKLNPGESFESPESVAVYSSKGLGEMSRHFHSLYRTRLARGEWRDKMRPILINTWEPFGFSFTHSSLLDLAKSAQGTGVDLFVLDDGWFGARNSDKAGLGDWYPNKEKLSNGLHGLAKDVNSLGLDFGLWIEPESISFDSNLYRTHPDWVVQVPEKRPIEMRNQLLLDLTSSDVQDYLIETFTNILNCANIKYVKWDHNRFISNPYSLSLPHDRQCEFHHRYMLGFYRVAASLTSRFPYILFEGCSSGGGRFDPATLAFFPQIWASDSTDVEERVKIQHSLSMVYPLSMVGAHVSTSPNQQVGRITDWGSRAAVAHFGTFGYELDMRYEPKTQVSIDSNVHVTIWHLIHEGFFYRLRNPNKSNLAAWSCVSKDNSREAVVFVYQRLQHTREIIPSFLLKGLDSKKNYFVVEIPKGSCKRICSGNELMRRGLTTTFSRDFEGQLFYLCEVDYFKKRWSKIN</sequence>
<dbReference type="InterPro" id="IPR002252">
    <property type="entry name" value="Glyco_hydro_36"/>
</dbReference>
<dbReference type="EMBL" id="BLLK01000060">
    <property type="protein sequence ID" value="GFH58110.1"/>
    <property type="molecule type" value="Genomic_DNA"/>
</dbReference>
<gene>
    <name evidence="9" type="ORF">CTEN210_14586</name>
</gene>
<dbReference type="CDD" id="cd14791">
    <property type="entry name" value="GH36"/>
    <property type="match status" value="1"/>
</dbReference>
<feature type="binding site" evidence="6">
    <location>
        <position position="223"/>
    </location>
    <ligand>
        <name>substrate</name>
    </ligand>
</feature>
<dbReference type="PROSITE" id="PS00512">
    <property type="entry name" value="ALPHA_GALACTOSIDASE"/>
    <property type="match status" value="1"/>
</dbReference>
<evidence type="ECO:0000256" key="3">
    <source>
        <dbReference type="ARBA" id="ARBA00022801"/>
    </source>
</evidence>
<reference evidence="9 10" key="1">
    <citation type="journal article" date="2021" name="Sci. Rep.">
        <title>The genome of the diatom Chaetoceros tenuissimus carries an ancient integrated fragment of an extant virus.</title>
        <authorList>
            <person name="Hongo Y."/>
            <person name="Kimura K."/>
            <person name="Takaki Y."/>
            <person name="Yoshida Y."/>
            <person name="Baba S."/>
            <person name="Kobayashi G."/>
            <person name="Nagasaki K."/>
            <person name="Hano T."/>
            <person name="Tomaru Y."/>
        </authorList>
    </citation>
    <scope>NUCLEOTIDE SEQUENCE [LARGE SCALE GENOMIC DNA]</scope>
    <source>
        <strain evidence="9 10">NIES-3715</strain>
    </source>
</reference>
<feature type="binding site" evidence="6">
    <location>
        <position position="467"/>
    </location>
    <ligand>
        <name>substrate</name>
    </ligand>
</feature>
<dbReference type="PIRSF" id="PIRSF005536">
    <property type="entry name" value="Agal"/>
    <property type="match status" value="1"/>
</dbReference>
<keyword evidence="3" id="KW-0378">Hydrolase</keyword>
<dbReference type="Pfam" id="PF02065">
    <property type="entry name" value="Melibiase"/>
    <property type="match status" value="1"/>
</dbReference>
<feature type="binding site" evidence="6">
    <location>
        <begin position="390"/>
        <end position="391"/>
    </location>
    <ligand>
        <name>substrate</name>
    </ligand>
</feature>
<evidence type="ECO:0000259" key="8">
    <source>
        <dbReference type="Pfam" id="PF16875"/>
    </source>
</evidence>
<evidence type="ECO:0000256" key="5">
    <source>
        <dbReference type="PIRSR" id="PIRSR005536-1"/>
    </source>
</evidence>
<dbReference type="GO" id="GO:0004557">
    <property type="term" value="F:alpha-galactosidase activity"/>
    <property type="evidence" value="ECO:0007669"/>
    <property type="project" value="UniProtKB-EC"/>
</dbReference>
<evidence type="ECO:0000313" key="10">
    <source>
        <dbReference type="Proteomes" id="UP001054902"/>
    </source>
</evidence>
<dbReference type="InterPro" id="IPR031705">
    <property type="entry name" value="Glyco_hydro_36_C"/>
</dbReference>
<dbReference type="EC" id="3.2.1.22" evidence="2"/>
<feature type="domain" description="Glycosyl hydrolase family 36 N-terminal" evidence="8">
    <location>
        <begin position="57"/>
        <end position="309"/>
    </location>
</feature>
<dbReference type="InterPro" id="IPR000111">
    <property type="entry name" value="Glyco_hydro_27/36_CS"/>
</dbReference>
<dbReference type="Gene3D" id="3.20.20.70">
    <property type="entry name" value="Aldolase class I"/>
    <property type="match status" value="1"/>
</dbReference>
<evidence type="ECO:0000256" key="2">
    <source>
        <dbReference type="ARBA" id="ARBA00012755"/>
    </source>
</evidence>
<dbReference type="Pfam" id="PF16874">
    <property type="entry name" value="Glyco_hydro_36C"/>
    <property type="match status" value="1"/>
</dbReference>
<name>A0AAD3D7B1_9STRA</name>
<feature type="domain" description="Glycosyl hydrolase family 36 C-terminal" evidence="7">
    <location>
        <begin position="670"/>
        <end position="751"/>
    </location>
</feature>
<dbReference type="InterPro" id="IPR050985">
    <property type="entry name" value="Alpha-glycosidase_related"/>
</dbReference>
<dbReference type="InterPro" id="IPR013785">
    <property type="entry name" value="Aldolase_TIM"/>
</dbReference>
<evidence type="ECO:0000313" key="9">
    <source>
        <dbReference type="EMBL" id="GFH58110.1"/>
    </source>
</evidence>
<evidence type="ECO:0000256" key="1">
    <source>
        <dbReference type="ARBA" id="ARBA00001255"/>
    </source>
</evidence>
<dbReference type="InterPro" id="IPR013780">
    <property type="entry name" value="Glyco_hydro_b"/>
</dbReference>
<dbReference type="GO" id="GO:0016052">
    <property type="term" value="P:carbohydrate catabolic process"/>
    <property type="evidence" value="ECO:0007669"/>
    <property type="project" value="InterPro"/>
</dbReference>
<protein>
    <recommendedName>
        <fullName evidence="2">alpha-galactosidase</fullName>
        <ecNumber evidence="2">3.2.1.22</ecNumber>
    </recommendedName>
</protein>
<dbReference type="InterPro" id="IPR031704">
    <property type="entry name" value="Glyco_hydro_36_N"/>
</dbReference>
<keyword evidence="10" id="KW-1185">Reference proteome</keyword>
<organism evidence="9 10">
    <name type="scientific">Chaetoceros tenuissimus</name>
    <dbReference type="NCBI Taxonomy" id="426638"/>
    <lineage>
        <taxon>Eukaryota</taxon>
        <taxon>Sar</taxon>
        <taxon>Stramenopiles</taxon>
        <taxon>Ochrophyta</taxon>
        <taxon>Bacillariophyta</taxon>
        <taxon>Coscinodiscophyceae</taxon>
        <taxon>Chaetocerotophycidae</taxon>
        <taxon>Chaetocerotales</taxon>
        <taxon>Chaetocerotaceae</taxon>
        <taxon>Chaetoceros</taxon>
    </lineage>
</organism>